<accession>A0A075AQT3</accession>
<proteinExistence type="predicted"/>
<reference evidence="1 2" key="1">
    <citation type="journal article" date="2013" name="Curr. Biol.">
        <title>Shared signatures of parasitism and phylogenomics unite Cryptomycota and microsporidia.</title>
        <authorList>
            <person name="James T.Y."/>
            <person name="Pelin A."/>
            <person name="Bonen L."/>
            <person name="Ahrendt S."/>
            <person name="Sain D."/>
            <person name="Corradi N."/>
            <person name="Stajich J.E."/>
        </authorList>
    </citation>
    <scope>NUCLEOTIDE SEQUENCE [LARGE SCALE GENOMIC DNA]</scope>
    <source>
        <strain evidence="1 2">CSF55</strain>
    </source>
</reference>
<dbReference type="Proteomes" id="UP000030755">
    <property type="component" value="Unassembled WGS sequence"/>
</dbReference>
<evidence type="ECO:0000313" key="2">
    <source>
        <dbReference type="Proteomes" id="UP000030755"/>
    </source>
</evidence>
<organism evidence="1 2">
    <name type="scientific">Rozella allomycis (strain CSF55)</name>
    <dbReference type="NCBI Taxonomy" id="988480"/>
    <lineage>
        <taxon>Eukaryota</taxon>
        <taxon>Fungi</taxon>
        <taxon>Fungi incertae sedis</taxon>
        <taxon>Cryptomycota</taxon>
        <taxon>Cryptomycota incertae sedis</taxon>
        <taxon>Rozella</taxon>
    </lineage>
</organism>
<dbReference type="AlphaFoldDB" id="A0A075AQT3"/>
<gene>
    <name evidence="1" type="ORF">O9G_005483</name>
</gene>
<evidence type="ECO:0000313" key="1">
    <source>
        <dbReference type="EMBL" id="EPZ32616.1"/>
    </source>
</evidence>
<dbReference type="EMBL" id="KE561131">
    <property type="protein sequence ID" value="EPZ32616.1"/>
    <property type="molecule type" value="Genomic_DNA"/>
</dbReference>
<dbReference type="HOGENOM" id="CLU_2887072_0_0_1"/>
<protein>
    <submittedName>
        <fullName evidence="1">Uncharacterized protein</fullName>
    </submittedName>
</protein>
<sequence>MDYRLSLSRRKITEQMVRLYKDSIVVDIDKDIDFLVGFFKVDLNSDKVVVSHLQFDLDTVDED</sequence>
<keyword evidence="2" id="KW-1185">Reference proteome</keyword>
<name>A0A075AQT3_ROZAC</name>